<proteinExistence type="predicted"/>
<dbReference type="Proteomes" id="UP000251241">
    <property type="component" value="Unassembled WGS sequence"/>
</dbReference>
<name>A0A2X2L5N1_SPHMU</name>
<sequence length="289" mass="32518">MKIIQIHILGLFLLLFTYFGATAQQLQKVSGMVLQKGNGNRIGDAVVLNMRTHRSTLSNSFGVFTIDASVGDSLSFTKVGYSPVKTVLTNLNEFYVELQEGIRLETVIVERKTKEAELNDAMSNYAKKGVYNGGKNKFGTYLGSPATALYNLFGREAKNAKRFGRFMDREKDELQVDRIFSREAVKNLTKLDSTELDAFMIRYRPSFDLAEHWGQYDLMHYVQQSMDDFNAKGRPKGALLPDIEVKTQENKNILLLLLLADCKVGKGDLKFCSVSTSFSEVLSAFCRVL</sequence>
<evidence type="ECO:0000313" key="1">
    <source>
        <dbReference type="EMBL" id="SPZ84520.1"/>
    </source>
</evidence>
<gene>
    <name evidence="1" type="ORF">NCTC11343_01062</name>
</gene>
<dbReference type="AlphaFoldDB" id="A0A2X2L5N1"/>
<reference evidence="1 2" key="1">
    <citation type="submission" date="2018-06" db="EMBL/GenBank/DDBJ databases">
        <authorList>
            <consortium name="Pathogen Informatics"/>
            <person name="Doyle S."/>
        </authorList>
    </citation>
    <scope>NUCLEOTIDE SEQUENCE [LARGE SCALE GENOMIC DNA]</scope>
    <source>
        <strain evidence="1 2">NCTC11343</strain>
    </source>
</reference>
<dbReference type="InterPro" id="IPR008969">
    <property type="entry name" value="CarboxyPept-like_regulatory"/>
</dbReference>
<evidence type="ECO:0000313" key="2">
    <source>
        <dbReference type="Proteomes" id="UP000251241"/>
    </source>
</evidence>
<evidence type="ECO:0008006" key="3">
    <source>
        <dbReference type="Google" id="ProtNLM"/>
    </source>
</evidence>
<accession>A0A2X2L5N1</accession>
<protein>
    <recommendedName>
        <fullName evidence="3">TonB-linked outer membrane protein, SusC/RagA family</fullName>
    </recommendedName>
</protein>
<dbReference type="EMBL" id="UAUU01000002">
    <property type="protein sequence ID" value="SPZ84520.1"/>
    <property type="molecule type" value="Genomic_DNA"/>
</dbReference>
<dbReference type="SUPFAM" id="SSF49464">
    <property type="entry name" value="Carboxypeptidase regulatory domain-like"/>
    <property type="match status" value="1"/>
</dbReference>
<organism evidence="1 2">
    <name type="scientific">Sphingobacterium multivorum</name>
    <dbReference type="NCBI Taxonomy" id="28454"/>
    <lineage>
        <taxon>Bacteria</taxon>
        <taxon>Pseudomonadati</taxon>
        <taxon>Bacteroidota</taxon>
        <taxon>Sphingobacteriia</taxon>
        <taxon>Sphingobacteriales</taxon>
        <taxon>Sphingobacteriaceae</taxon>
        <taxon>Sphingobacterium</taxon>
    </lineage>
</organism>
<dbReference type="RefSeq" id="WP_112373962.1">
    <property type="nucleotide sequence ID" value="NZ_UAUU01000002.1"/>
</dbReference>